<feature type="domain" description="Aminotransferase class V" evidence="11">
    <location>
        <begin position="2"/>
        <end position="360"/>
    </location>
</feature>
<dbReference type="InterPro" id="IPR015422">
    <property type="entry name" value="PyrdxlP-dep_Trfase_small"/>
</dbReference>
<dbReference type="SUPFAM" id="SSF53383">
    <property type="entry name" value="PLP-dependent transferases"/>
    <property type="match status" value="1"/>
</dbReference>
<dbReference type="PANTHER" id="PTHR11601:SF34">
    <property type="entry name" value="CYSTEINE DESULFURASE"/>
    <property type="match status" value="1"/>
</dbReference>
<dbReference type="PANTHER" id="PTHR11601">
    <property type="entry name" value="CYSTEINE DESULFURYLASE FAMILY MEMBER"/>
    <property type="match status" value="1"/>
</dbReference>
<comment type="cofactor">
    <cofactor evidence="1 10">
        <name>pyridoxal 5'-phosphate</name>
        <dbReference type="ChEBI" id="CHEBI:597326"/>
    </cofactor>
</comment>
<dbReference type="PIRSF" id="PIRSF005572">
    <property type="entry name" value="NifS"/>
    <property type="match status" value="1"/>
</dbReference>
<evidence type="ECO:0000313" key="13">
    <source>
        <dbReference type="Proteomes" id="UP000242699"/>
    </source>
</evidence>
<dbReference type="EC" id="2.8.1.7" evidence="3"/>
<evidence type="ECO:0000259" key="11">
    <source>
        <dbReference type="Pfam" id="PF00266"/>
    </source>
</evidence>
<accession>A0A2T2X9J4</accession>
<dbReference type="InterPro" id="IPR016454">
    <property type="entry name" value="Cysteine_dSase"/>
</dbReference>
<evidence type="ECO:0000256" key="10">
    <source>
        <dbReference type="RuleBase" id="RU004504"/>
    </source>
</evidence>
<dbReference type="Gene3D" id="1.10.260.50">
    <property type="match status" value="1"/>
</dbReference>
<gene>
    <name evidence="12" type="ORF">C7B43_03540</name>
</gene>
<evidence type="ECO:0000256" key="5">
    <source>
        <dbReference type="ARBA" id="ARBA00022723"/>
    </source>
</evidence>
<dbReference type="EMBL" id="PXYT01000004">
    <property type="protein sequence ID" value="PSR31184.1"/>
    <property type="molecule type" value="Genomic_DNA"/>
</dbReference>
<dbReference type="InterPro" id="IPR000192">
    <property type="entry name" value="Aminotrans_V_dom"/>
</dbReference>
<dbReference type="GO" id="GO:0031071">
    <property type="term" value="F:cysteine desulfurase activity"/>
    <property type="evidence" value="ECO:0007669"/>
    <property type="project" value="UniProtKB-EC"/>
</dbReference>
<evidence type="ECO:0000256" key="8">
    <source>
        <dbReference type="ARBA" id="ARBA00023014"/>
    </source>
</evidence>
<evidence type="ECO:0000313" key="12">
    <source>
        <dbReference type="EMBL" id="PSR31184.1"/>
    </source>
</evidence>
<keyword evidence="8" id="KW-0411">Iron-sulfur</keyword>
<dbReference type="Gene3D" id="3.90.1150.10">
    <property type="entry name" value="Aspartate Aminotransferase, domain 1"/>
    <property type="match status" value="1"/>
</dbReference>
<evidence type="ECO:0000256" key="4">
    <source>
        <dbReference type="ARBA" id="ARBA00022679"/>
    </source>
</evidence>
<dbReference type="AlphaFoldDB" id="A0A2T2X9J4"/>
<keyword evidence="4" id="KW-0808">Transferase</keyword>
<dbReference type="Proteomes" id="UP000242699">
    <property type="component" value="Unassembled WGS sequence"/>
</dbReference>
<dbReference type="InterPro" id="IPR015421">
    <property type="entry name" value="PyrdxlP-dep_Trfase_major"/>
</dbReference>
<evidence type="ECO:0000256" key="7">
    <source>
        <dbReference type="ARBA" id="ARBA00023004"/>
    </source>
</evidence>
<evidence type="ECO:0000256" key="9">
    <source>
        <dbReference type="ARBA" id="ARBA00050776"/>
    </source>
</evidence>
<evidence type="ECO:0000256" key="3">
    <source>
        <dbReference type="ARBA" id="ARBA00012239"/>
    </source>
</evidence>
<comment type="caution">
    <text evidence="12">The sequence shown here is derived from an EMBL/GenBank/DDBJ whole genome shotgun (WGS) entry which is preliminary data.</text>
</comment>
<sequence length="378" mass="40398">MIYLDYNATTPVAAEVLSAMLPFFTEQFYNPSSSYPEAQAVAAAVAESRKLVADLLGTTSDQVVWTSGGTESNNWAIQGSLTYWHGKRRRILVSAIEHPSVAETVRLLASDGVDVKFIPVDSHGIVRMDVLDTLLDERTALVSVMLANNEIGTIQPVADIAQRAHRVGALVHTDASQAVGKIPVNMSLLDVDLLTVAGHKLYAPKGIGALVFKAGLDFPAGFRGGAQERGRRSGTENVAGIVGLGRAAALAHEWFREKGPTTQRALRNELEHHLQQEIPQCHIFGQQVPRLPNTVGLAIEGWVGADLLSLCPDLRAGTGSACHSLTDEGSPTLRAMGMLPALARGLIRLSLGRQTSSAEVLTAAQLLARAVQTKPKSL</sequence>
<comment type="catalytic activity">
    <reaction evidence="9">
        <text>(sulfur carrier)-H + L-cysteine = (sulfur carrier)-SH + L-alanine</text>
        <dbReference type="Rhea" id="RHEA:43892"/>
        <dbReference type="Rhea" id="RHEA-COMP:14737"/>
        <dbReference type="Rhea" id="RHEA-COMP:14739"/>
        <dbReference type="ChEBI" id="CHEBI:29917"/>
        <dbReference type="ChEBI" id="CHEBI:35235"/>
        <dbReference type="ChEBI" id="CHEBI:57972"/>
        <dbReference type="ChEBI" id="CHEBI:64428"/>
        <dbReference type="EC" id="2.8.1.7"/>
    </reaction>
</comment>
<organism evidence="12 13">
    <name type="scientific">Sulfobacillus benefaciens</name>
    <dbReference type="NCBI Taxonomy" id="453960"/>
    <lineage>
        <taxon>Bacteria</taxon>
        <taxon>Bacillati</taxon>
        <taxon>Bacillota</taxon>
        <taxon>Clostridia</taxon>
        <taxon>Eubacteriales</taxon>
        <taxon>Clostridiales Family XVII. Incertae Sedis</taxon>
        <taxon>Sulfobacillus</taxon>
    </lineage>
</organism>
<dbReference type="GO" id="GO:0051536">
    <property type="term" value="F:iron-sulfur cluster binding"/>
    <property type="evidence" value="ECO:0007669"/>
    <property type="project" value="UniProtKB-KW"/>
</dbReference>
<reference evidence="12 13" key="1">
    <citation type="journal article" date="2014" name="BMC Genomics">
        <title>Comparison of environmental and isolate Sulfobacillus genomes reveals diverse carbon, sulfur, nitrogen, and hydrogen metabolisms.</title>
        <authorList>
            <person name="Justice N.B."/>
            <person name="Norman A."/>
            <person name="Brown C.T."/>
            <person name="Singh A."/>
            <person name="Thomas B.C."/>
            <person name="Banfield J.F."/>
        </authorList>
    </citation>
    <scope>NUCLEOTIDE SEQUENCE [LARGE SCALE GENOMIC DNA]</scope>
    <source>
        <strain evidence="12">AMDSBA1</strain>
    </source>
</reference>
<proteinExistence type="inferred from homology"/>
<keyword evidence="6" id="KW-0663">Pyridoxal phosphate</keyword>
<protein>
    <recommendedName>
        <fullName evidence="3">cysteine desulfurase</fullName>
        <ecNumber evidence="3">2.8.1.7</ecNumber>
    </recommendedName>
</protein>
<dbReference type="FunFam" id="3.40.640.10:FF:000084">
    <property type="entry name" value="IscS-like cysteine desulfurase"/>
    <property type="match status" value="1"/>
</dbReference>
<keyword evidence="5" id="KW-0479">Metal-binding</keyword>
<dbReference type="InterPro" id="IPR020578">
    <property type="entry name" value="Aminotrans_V_PyrdxlP_BS"/>
</dbReference>
<comment type="similarity">
    <text evidence="2">Belongs to the class-V pyridoxal-phosphate-dependent aminotransferase family. NifS/IscS subfamily.</text>
</comment>
<evidence type="ECO:0000256" key="1">
    <source>
        <dbReference type="ARBA" id="ARBA00001933"/>
    </source>
</evidence>
<dbReference type="PROSITE" id="PS00595">
    <property type="entry name" value="AA_TRANSFER_CLASS_5"/>
    <property type="match status" value="1"/>
</dbReference>
<dbReference type="GO" id="GO:0046872">
    <property type="term" value="F:metal ion binding"/>
    <property type="evidence" value="ECO:0007669"/>
    <property type="project" value="UniProtKB-KW"/>
</dbReference>
<keyword evidence="7" id="KW-0408">Iron</keyword>
<dbReference type="Gene3D" id="3.40.640.10">
    <property type="entry name" value="Type I PLP-dependent aspartate aminotransferase-like (Major domain)"/>
    <property type="match status" value="1"/>
</dbReference>
<evidence type="ECO:0000256" key="2">
    <source>
        <dbReference type="ARBA" id="ARBA00006490"/>
    </source>
</evidence>
<dbReference type="InterPro" id="IPR015424">
    <property type="entry name" value="PyrdxlP-dep_Trfase"/>
</dbReference>
<name>A0A2T2X9J4_9FIRM</name>
<dbReference type="Pfam" id="PF00266">
    <property type="entry name" value="Aminotran_5"/>
    <property type="match status" value="1"/>
</dbReference>
<evidence type="ECO:0000256" key="6">
    <source>
        <dbReference type="ARBA" id="ARBA00022898"/>
    </source>
</evidence>